<proteinExistence type="predicted"/>
<feature type="domain" description="EF-hand" evidence="2">
    <location>
        <begin position="107"/>
        <end position="142"/>
    </location>
</feature>
<gene>
    <name evidence="3" type="ORF">QR680_008357</name>
</gene>
<dbReference type="Proteomes" id="UP001175271">
    <property type="component" value="Unassembled WGS sequence"/>
</dbReference>
<dbReference type="Gene3D" id="1.10.238.10">
    <property type="entry name" value="EF-hand"/>
    <property type="match status" value="1"/>
</dbReference>
<evidence type="ECO:0000256" key="1">
    <source>
        <dbReference type="ARBA" id="ARBA00022837"/>
    </source>
</evidence>
<keyword evidence="1" id="KW-0106">Calcium</keyword>
<dbReference type="PROSITE" id="PS00018">
    <property type="entry name" value="EF_HAND_1"/>
    <property type="match status" value="1"/>
</dbReference>
<keyword evidence="4" id="KW-1185">Reference proteome</keyword>
<dbReference type="InterPro" id="IPR002048">
    <property type="entry name" value="EF_hand_dom"/>
</dbReference>
<accession>A0AA39IIQ2</accession>
<dbReference type="InterPro" id="IPR018247">
    <property type="entry name" value="EF_Hand_1_Ca_BS"/>
</dbReference>
<comment type="caution">
    <text evidence="3">The sequence shown here is derived from an EMBL/GenBank/DDBJ whole genome shotgun (WGS) entry which is preliminary data.</text>
</comment>
<dbReference type="SUPFAM" id="SSF47473">
    <property type="entry name" value="EF-hand"/>
    <property type="match status" value="1"/>
</dbReference>
<protein>
    <recommendedName>
        <fullName evidence="2">EF-hand domain-containing protein</fullName>
    </recommendedName>
</protein>
<organism evidence="3 4">
    <name type="scientific">Steinernema hermaphroditum</name>
    <dbReference type="NCBI Taxonomy" id="289476"/>
    <lineage>
        <taxon>Eukaryota</taxon>
        <taxon>Metazoa</taxon>
        <taxon>Ecdysozoa</taxon>
        <taxon>Nematoda</taxon>
        <taxon>Chromadorea</taxon>
        <taxon>Rhabditida</taxon>
        <taxon>Tylenchina</taxon>
        <taxon>Panagrolaimomorpha</taxon>
        <taxon>Strongyloidoidea</taxon>
        <taxon>Steinernematidae</taxon>
        <taxon>Steinernema</taxon>
    </lineage>
</organism>
<dbReference type="EMBL" id="JAUCMV010000001">
    <property type="protein sequence ID" value="KAK0423834.1"/>
    <property type="molecule type" value="Genomic_DNA"/>
</dbReference>
<evidence type="ECO:0000313" key="4">
    <source>
        <dbReference type="Proteomes" id="UP001175271"/>
    </source>
</evidence>
<name>A0AA39IIQ2_9BILA</name>
<dbReference type="InterPro" id="IPR011992">
    <property type="entry name" value="EF-hand-dom_pair"/>
</dbReference>
<feature type="domain" description="EF-hand" evidence="2">
    <location>
        <begin position="233"/>
        <end position="268"/>
    </location>
</feature>
<reference evidence="3" key="1">
    <citation type="submission" date="2023-06" db="EMBL/GenBank/DDBJ databases">
        <title>Genomic analysis of the entomopathogenic nematode Steinernema hermaphroditum.</title>
        <authorList>
            <person name="Schwarz E.M."/>
            <person name="Heppert J.K."/>
            <person name="Baniya A."/>
            <person name="Schwartz H.T."/>
            <person name="Tan C.-H."/>
            <person name="Antoshechkin I."/>
            <person name="Sternberg P.W."/>
            <person name="Goodrich-Blair H."/>
            <person name="Dillman A.R."/>
        </authorList>
    </citation>
    <scope>NUCLEOTIDE SEQUENCE</scope>
    <source>
        <strain evidence="3">PS9179</strain>
        <tissue evidence="3">Whole animal</tissue>
    </source>
</reference>
<evidence type="ECO:0000313" key="3">
    <source>
        <dbReference type="EMBL" id="KAK0423834.1"/>
    </source>
</evidence>
<dbReference type="AlphaFoldDB" id="A0AA39IIQ2"/>
<dbReference type="PROSITE" id="PS50222">
    <property type="entry name" value="EF_HAND_2"/>
    <property type="match status" value="2"/>
</dbReference>
<dbReference type="GO" id="GO:0005509">
    <property type="term" value="F:calcium ion binding"/>
    <property type="evidence" value="ECO:0007669"/>
    <property type="project" value="InterPro"/>
</dbReference>
<evidence type="ECO:0000259" key="2">
    <source>
        <dbReference type="PROSITE" id="PS50222"/>
    </source>
</evidence>
<sequence>MAYAMDKLSLVRSCWPDVTVNSLQRKCESFRFSVMCSFRFLQILDCVRCMISATLKIGSLRSAKRRSNRLTLSAMSSSPIKTTFLFATLVAVVLCRPKLHHSLGVVDNDQFLKDLFQELDSDGDDLVSRGDMMKVVSGLAQEKGLDEERIIEEMKPHLTFAAFEKLVKDLASPAFDPIKADEINKQKDLTPEESKALEEFRIRVQPSSPFDKKKPRKSHIRPSELFQTYKNVRDADHVEDLFDEADADKDMDLKIIEVVNLMRAYKMNLTNAEALIYFVRAMDERGVIRHLNVLDFRIFLESAARACHHHVTGILVVNKALRDRCYVPQCLMENEKYRTYPLPNFHSHDKDQVRKAVEFYASFFDDGNSSTRRDFDRLLRSKSFRRQLRNPIFEC</sequence>